<dbReference type="KEGG" id="fes:HER31_17810"/>
<organism evidence="4 5">
    <name type="scientific">Ferrimonas lipolytica</name>
    <dbReference type="NCBI Taxonomy" id="2724191"/>
    <lineage>
        <taxon>Bacteria</taxon>
        <taxon>Pseudomonadati</taxon>
        <taxon>Pseudomonadota</taxon>
        <taxon>Gammaproteobacteria</taxon>
        <taxon>Alteromonadales</taxon>
        <taxon>Ferrimonadaceae</taxon>
        <taxon>Ferrimonas</taxon>
    </lineage>
</organism>
<dbReference type="Gene3D" id="1.10.30.50">
    <property type="match status" value="1"/>
</dbReference>
<dbReference type="GO" id="GO:0008168">
    <property type="term" value="F:methyltransferase activity"/>
    <property type="evidence" value="ECO:0007669"/>
    <property type="project" value="UniProtKB-KW"/>
</dbReference>
<sequence>MNSTDSFYQTNADTLNSQYGSVPFEKAHSNWQGHWPRSGMRILDVGAGNGRDAQWMASQDCSVIALEPNTAMRQHGQRNTKQLEHGSVQWLDDRLPELSKAIALGMQFDLILVSAVWMHLADSSRERAFRKLAKLLAANGKLVITLRHGEFTDGRVAYPVSVAQIERLAKDQALRVNHKSELSQDTLGRSEVQWQTVVLSLPDDGSGDLTRVRHIIVNDSKSATYKLALLRTLLRVADAHSGAVIERHDNKVVLPLGLIALYWLKQFKRLVDDGQLQQHSNPNTSLGFVKSGWQKLQHLKADDFAIGALFFDEQALALQQALGDIISTIKAGPVAYTYDGNNKANTYFQVERHRRSRSTTTVIDQPFLASFGYFVLPESLWDCMRLYHSWIEPLVVNQWINEMRGYQRNREREQRQQINLEFYYRHLAWLDAHHNTNEVRKRVTKLEQQGQLIHSVWSGKPLTPKQRHIDHCLPFAYWPNNDFWNLLPSSDQENSTKSARVPTQYRLNASQDRILNWWQLAYSDEGLQRCFFQQAVLSLPNLAIECTEFGAVFDAMSLQIQGVKSRLMIGEW</sequence>
<keyword evidence="4" id="KW-0489">Methyltransferase</keyword>
<dbReference type="Pfam" id="PF13395">
    <property type="entry name" value="HNH_4"/>
    <property type="match status" value="1"/>
</dbReference>
<dbReference type="SUPFAM" id="SSF53335">
    <property type="entry name" value="S-adenosyl-L-methionine-dependent methyltransferases"/>
    <property type="match status" value="1"/>
</dbReference>
<dbReference type="Proteomes" id="UP000501602">
    <property type="component" value="Chromosome"/>
</dbReference>
<gene>
    <name evidence="4" type="ORF">HER31_17810</name>
</gene>
<evidence type="ECO:0000313" key="4">
    <source>
        <dbReference type="EMBL" id="QIZ78594.1"/>
    </source>
</evidence>
<feature type="domain" description="Methyltransferase" evidence="3">
    <location>
        <begin position="42"/>
        <end position="140"/>
    </location>
</feature>
<dbReference type="RefSeq" id="WP_168662706.1">
    <property type="nucleotide sequence ID" value="NZ_CP051180.1"/>
</dbReference>
<evidence type="ECO:0000313" key="5">
    <source>
        <dbReference type="Proteomes" id="UP000501602"/>
    </source>
</evidence>
<dbReference type="PANTHER" id="PTHR43861">
    <property type="entry name" value="TRANS-ACONITATE 2-METHYLTRANSFERASE-RELATED"/>
    <property type="match status" value="1"/>
</dbReference>
<dbReference type="CDD" id="cd02440">
    <property type="entry name" value="AdoMet_MTases"/>
    <property type="match status" value="1"/>
</dbReference>
<dbReference type="EMBL" id="CP051180">
    <property type="protein sequence ID" value="QIZ78594.1"/>
    <property type="molecule type" value="Genomic_DNA"/>
</dbReference>
<evidence type="ECO:0000259" key="2">
    <source>
        <dbReference type="Pfam" id="PF13395"/>
    </source>
</evidence>
<keyword evidence="5" id="KW-1185">Reference proteome</keyword>
<reference evidence="4 5" key="1">
    <citation type="submission" date="2020-04" db="EMBL/GenBank/DDBJ databases">
        <title>Ferrimonas sp. S7 isolated from sea water.</title>
        <authorList>
            <person name="Bae S.S."/>
            <person name="Baek K."/>
        </authorList>
    </citation>
    <scope>NUCLEOTIDE SEQUENCE [LARGE SCALE GENOMIC DNA]</scope>
    <source>
        <strain evidence="4 5">S7</strain>
    </source>
</reference>
<dbReference type="GO" id="GO:0032259">
    <property type="term" value="P:methylation"/>
    <property type="evidence" value="ECO:0007669"/>
    <property type="project" value="UniProtKB-KW"/>
</dbReference>
<evidence type="ECO:0000256" key="1">
    <source>
        <dbReference type="ARBA" id="ARBA00022679"/>
    </source>
</evidence>
<dbReference type="InterPro" id="IPR029063">
    <property type="entry name" value="SAM-dependent_MTases_sf"/>
</dbReference>
<proteinExistence type="predicted"/>
<evidence type="ECO:0000259" key="3">
    <source>
        <dbReference type="Pfam" id="PF13649"/>
    </source>
</evidence>
<feature type="domain" description="HNH nuclease" evidence="2">
    <location>
        <begin position="465"/>
        <end position="502"/>
    </location>
</feature>
<protein>
    <submittedName>
        <fullName evidence="4">Class I SAM-dependent methyltransferase</fullName>
    </submittedName>
</protein>
<dbReference type="Gene3D" id="3.40.50.150">
    <property type="entry name" value="Vaccinia Virus protein VP39"/>
    <property type="match status" value="1"/>
</dbReference>
<dbReference type="InterPro" id="IPR003615">
    <property type="entry name" value="HNH_nuc"/>
</dbReference>
<keyword evidence="1 4" id="KW-0808">Transferase</keyword>
<accession>A0A6H1UHS8</accession>
<dbReference type="InterPro" id="IPR041698">
    <property type="entry name" value="Methyltransf_25"/>
</dbReference>
<dbReference type="Pfam" id="PF13649">
    <property type="entry name" value="Methyltransf_25"/>
    <property type="match status" value="1"/>
</dbReference>
<dbReference type="AlphaFoldDB" id="A0A6H1UHS8"/>
<name>A0A6H1UHS8_9GAMM</name>